<sequence>MSAPPLPDEAAQVELAASLMRCHLAEYLSNCQLACGFDNLKANAEMKVNSNSECSDDSVKERETYFNENHSSNIRYLYTEAVTGKVSLGHRLVLQQFIGLVNLKIGISMDECEKPGKKEVKLGASTFANLKGVTSNANADLQSIYQQVQVSISKWQKKWDRTNQEENLKTF</sequence>
<evidence type="ECO:0000313" key="1">
    <source>
        <dbReference type="EnsemblMetazoa" id="Aqu2.1.27680_001"/>
    </source>
</evidence>
<name>A0A1X7UJ54_AMPQE</name>
<organism evidence="1">
    <name type="scientific">Amphimedon queenslandica</name>
    <name type="common">Sponge</name>
    <dbReference type="NCBI Taxonomy" id="400682"/>
    <lineage>
        <taxon>Eukaryota</taxon>
        <taxon>Metazoa</taxon>
        <taxon>Porifera</taxon>
        <taxon>Demospongiae</taxon>
        <taxon>Heteroscleromorpha</taxon>
        <taxon>Haplosclerida</taxon>
        <taxon>Niphatidae</taxon>
        <taxon>Amphimedon</taxon>
    </lineage>
</organism>
<proteinExistence type="predicted"/>
<dbReference type="EnsemblMetazoa" id="Aqu2.1.27680_001">
    <property type="protein sequence ID" value="Aqu2.1.27680_001"/>
    <property type="gene ID" value="Aqu2.1.27680"/>
</dbReference>
<accession>A0A1X7UJ54</accession>
<dbReference type="InParanoid" id="A0A1X7UJ54"/>
<protein>
    <submittedName>
        <fullName evidence="1">Uncharacterized protein</fullName>
    </submittedName>
</protein>
<dbReference type="AlphaFoldDB" id="A0A1X7UJ54"/>
<reference evidence="1" key="1">
    <citation type="submission" date="2017-05" db="UniProtKB">
        <authorList>
            <consortium name="EnsemblMetazoa"/>
        </authorList>
    </citation>
    <scope>IDENTIFICATION</scope>
</reference>